<evidence type="ECO:0000256" key="7">
    <source>
        <dbReference type="ARBA" id="ARBA00023242"/>
    </source>
</evidence>
<keyword evidence="4" id="KW-0805">Transcription regulation</keyword>
<evidence type="ECO:0000256" key="9">
    <source>
        <dbReference type="ARBA" id="ARBA00025958"/>
    </source>
</evidence>
<evidence type="ECO:0000256" key="2">
    <source>
        <dbReference type="ARBA" id="ARBA00010410"/>
    </source>
</evidence>
<keyword evidence="5" id="KW-0238">DNA-binding</keyword>
<dbReference type="PANTHER" id="PTHR13421">
    <property type="entry name" value="SNRNA-ACTIVATING PROTEIN COMPLEX SUBUNIT 3"/>
    <property type="match status" value="1"/>
</dbReference>
<name>A0A6J8F367_MYTCO</name>
<dbReference type="InterPro" id="IPR022042">
    <property type="entry name" value="snRNA-activating_su3"/>
</dbReference>
<evidence type="ECO:0000256" key="1">
    <source>
        <dbReference type="ARBA" id="ARBA00004123"/>
    </source>
</evidence>
<protein>
    <recommendedName>
        <fullName evidence="3">snRNA-activating protein complex subunit 3</fullName>
    </recommendedName>
    <alternativeName>
        <fullName evidence="10">Small nuclear RNA-activating complex polypeptide 3</fullName>
    </alternativeName>
</protein>
<dbReference type="GO" id="GO:0042795">
    <property type="term" value="P:snRNA transcription by RNA polymerase II"/>
    <property type="evidence" value="ECO:0007669"/>
    <property type="project" value="TreeGrafter"/>
</dbReference>
<dbReference type="PANTHER" id="PTHR13421:SF16">
    <property type="entry name" value="SNRNA-ACTIVATING PROTEIN COMPLEX SUBUNIT 3"/>
    <property type="match status" value="1"/>
</dbReference>
<dbReference type="GO" id="GO:0001046">
    <property type="term" value="F:core promoter sequence-specific DNA binding"/>
    <property type="evidence" value="ECO:0007669"/>
    <property type="project" value="TreeGrafter"/>
</dbReference>
<comment type="subunit">
    <text evidence="9">Part of the SNAPc complex composed of 5 subunits: SNAPC1, SNAPC2, SNAPC3, SNAPC4 and SNAPC5. SNAPC3 interacts with SNAPC1.</text>
</comment>
<dbReference type="Pfam" id="PF12251">
    <property type="entry name" value="SNAPC3"/>
    <property type="match status" value="1"/>
</dbReference>
<evidence type="ECO:0000256" key="4">
    <source>
        <dbReference type="ARBA" id="ARBA00023015"/>
    </source>
</evidence>
<gene>
    <name evidence="11" type="ORF">MCOR_57725</name>
</gene>
<comment type="similarity">
    <text evidence="2">Belongs to the SNAPC3/SRD2 family.</text>
</comment>
<evidence type="ECO:0000256" key="8">
    <source>
        <dbReference type="ARBA" id="ARBA00025193"/>
    </source>
</evidence>
<organism evidence="11 12">
    <name type="scientific">Mytilus coruscus</name>
    <name type="common">Sea mussel</name>
    <dbReference type="NCBI Taxonomy" id="42192"/>
    <lineage>
        <taxon>Eukaryota</taxon>
        <taxon>Metazoa</taxon>
        <taxon>Spiralia</taxon>
        <taxon>Lophotrochozoa</taxon>
        <taxon>Mollusca</taxon>
        <taxon>Bivalvia</taxon>
        <taxon>Autobranchia</taxon>
        <taxon>Pteriomorphia</taxon>
        <taxon>Mytilida</taxon>
        <taxon>Mytiloidea</taxon>
        <taxon>Mytilidae</taxon>
        <taxon>Mytilinae</taxon>
        <taxon>Mytilus</taxon>
    </lineage>
</organism>
<dbReference type="EMBL" id="CACVKT020010330">
    <property type="protein sequence ID" value="CAC5425961.1"/>
    <property type="molecule type" value="Genomic_DNA"/>
</dbReference>
<dbReference type="GO" id="GO:0005634">
    <property type="term" value="C:nucleus"/>
    <property type="evidence" value="ECO:0007669"/>
    <property type="project" value="UniProtKB-SubCell"/>
</dbReference>
<evidence type="ECO:0000256" key="10">
    <source>
        <dbReference type="ARBA" id="ARBA00029606"/>
    </source>
</evidence>
<accession>A0A6J8F367</accession>
<dbReference type="GO" id="GO:0003681">
    <property type="term" value="F:bent DNA binding"/>
    <property type="evidence" value="ECO:0007669"/>
    <property type="project" value="TreeGrafter"/>
</dbReference>
<dbReference type="GO" id="GO:0019185">
    <property type="term" value="C:snRNA-activating protein complex"/>
    <property type="evidence" value="ECO:0007669"/>
    <property type="project" value="TreeGrafter"/>
</dbReference>
<dbReference type="AlphaFoldDB" id="A0A6J8F367"/>
<evidence type="ECO:0000256" key="3">
    <source>
        <dbReference type="ARBA" id="ARBA00013634"/>
    </source>
</evidence>
<dbReference type="OrthoDB" id="46583at2759"/>
<comment type="function">
    <text evidence="8">Part of the SNAPc complex required for the transcription of both RNA polymerase II and III small-nuclear RNA genes. Binds to the proximal sequence element (PSE), a non-TATA-box basal promoter element common to these 2 types of genes. Recruits TBP and BRF2 to the U6 snRNA TATA box.</text>
</comment>
<evidence type="ECO:0000256" key="5">
    <source>
        <dbReference type="ARBA" id="ARBA00023125"/>
    </source>
</evidence>
<proteinExistence type="inferred from homology"/>
<dbReference type="GO" id="GO:0001006">
    <property type="term" value="F:RNA polymerase III type 3 promoter sequence-specific DNA binding"/>
    <property type="evidence" value="ECO:0007669"/>
    <property type="project" value="TreeGrafter"/>
</dbReference>
<keyword evidence="7" id="KW-0539">Nucleus</keyword>
<keyword evidence="6" id="KW-0804">Transcription</keyword>
<dbReference type="GO" id="GO:0000978">
    <property type="term" value="F:RNA polymerase II cis-regulatory region sequence-specific DNA binding"/>
    <property type="evidence" value="ECO:0007669"/>
    <property type="project" value="TreeGrafter"/>
</dbReference>
<evidence type="ECO:0000313" key="11">
    <source>
        <dbReference type="EMBL" id="CAC5425961.1"/>
    </source>
</evidence>
<dbReference type="Proteomes" id="UP000507470">
    <property type="component" value="Unassembled WGS sequence"/>
</dbReference>
<dbReference type="GO" id="GO:0042796">
    <property type="term" value="P:snRNA transcription by RNA polymerase III"/>
    <property type="evidence" value="ECO:0007669"/>
    <property type="project" value="TreeGrafter"/>
</dbReference>
<keyword evidence="12" id="KW-1185">Reference proteome</keyword>
<sequence length="387" mass="45004">MEAGQGHIRGATELIIIREFIQKWDKTVIPGISETDKKYTPMRDVLARELEVERQTIAELEGVCNANNLLCGEEKTDISMLSCIPDSVDLVSVRMQKRELERREADKIYKSTVLRRLKYSSLDEKNSSALFHDRKPGEDLGDYEINLPNVIINIRVYPPFKYLKMQHVHNKIMPDLNFNVLGTQKLSDLRDKISCVNDLAIAHDLSDNPDNELMPYAKDLYKSGFFYIEGVFYNDMRYPECQDYGSTIMQWASQPGRGIGEMRTEKMEEALFLNLNVRLGQPYCYMHQGDCEHLIIFSDIRLLNPDDSVDIRDYPRLMKKKRVTRTLCRACMMHSARWIVYNSEHAPENPCFFCDQCFKSFHYDEHGKKIGNIKAYKYFDQSAAINL</sequence>
<comment type="subcellular location">
    <subcellularLocation>
        <location evidence="1">Nucleus</location>
    </subcellularLocation>
</comment>
<evidence type="ECO:0000256" key="6">
    <source>
        <dbReference type="ARBA" id="ARBA00023163"/>
    </source>
</evidence>
<evidence type="ECO:0000313" key="12">
    <source>
        <dbReference type="Proteomes" id="UP000507470"/>
    </source>
</evidence>
<reference evidence="11 12" key="1">
    <citation type="submission" date="2020-06" db="EMBL/GenBank/DDBJ databases">
        <authorList>
            <person name="Li R."/>
            <person name="Bekaert M."/>
        </authorList>
    </citation>
    <scope>NUCLEOTIDE SEQUENCE [LARGE SCALE GENOMIC DNA]</scope>
    <source>
        <strain evidence="12">wild</strain>
    </source>
</reference>